<gene>
    <name evidence="1" type="ORF">COU07_02380</name>
</gene>
<evidence type="ECO:0000313" key="1">
    <source>
        <dbReference type="EMBL" id="PIR89173.1"/>
    </source>
</evidence>
<dbReference type="AlphaFoldDB" id="A0A2H0US33"/>
<proteinExistence type="predicted"/>
<organism evidence="1 2">
    <name type="scientific">Candidatus Harrisonbacteria bacterium CG10_big_fil_rev_8_21_14_0_10_40_38</name>
    <dbReference type="NCBI Taxonomy" id="1974583"/>
    <lineage>
        <taxon>Bacteria</taxon>
        <taxon>Candidatus Harrisoniibacteriota</taxon>
    </lineage>
</organism>
<protein>
    <submittedName>
        <fullName evidence="1">Uncharacterized protein</fullName>
    </submittedName>
</protein>
<reference evidence="2" key="1">
    <citation type="submission" date="2017-09" db="EMBL/GenBank/DDBJ databases">
        <title>Depth-based differentiation of microbial function through sediment-hosted aquifers and enrichment of novel symbionts in the deep terrestrial subsurface.</title>
        <authorList>
            <person name="Probst A.J."/>
            <person name="Ladd B."/>
            <person name="Jarett J.K."/>
            <person name="Geller-Mcgrath D.E."/>
            <person name="Sieber C.M.K."/>
            <person name="Emerson J.B."/>
            <person name="Anantharaman K."/>
            <person name="Thomas B.C."/>
            <person name="Malmstrom R."/>
            <person name="Stieglmeier M."/>
            <person name="Klingl A."/>
            <person name="Woyke T."/>
            <person name="Ryan C.M."/>
            <person name="Banfield J.F."/>
        </authorList>
    </citation>
    <scope>NUCLEOTIDE SEQUENCE [LARGE SCALE GENOMIC DNA]</scope>
</reference>
<dbReference type="EMBL" id="PFAZ01000005">
    <property type="protein sequence ID" value="PIR89173.1"/>
    <property type="molecule type" value="Genomic_DNA"/>
</dbReference>
<comment type="caution">
    <text evidence="1">The sequence shown here is derived from an EMBL/GenBank/DDBJ whole genome shotgun (WGS) entry which is preliminary data.</text>
</comment>
<name>A0A2H0US33_9BACT</name>
<sequence length="165" mass="18837">MYINYINILIKSINFTKVGILSYFHREKENHMKKLVVYTFFALMSMQPSKADVPSIHGMILFGDEQTYVSHLPLFHPPHKYQFIAKVGLGGHPRSQAWQHYIDAKNQGEKLFTLVPERMDLTQLIDGSKVEFTASLYLGHFEQGGQNLGPVTVSIEEIVIAEVLE</sequence>
<accession>A0A2H0US33</accession>
<dbReference type="Proteomes" id="UP000231157">
    <property type="component" value="Unassembled WGS sequence"/>
</dbReference>
<evidence type="ECO:0000313" key="2">
    <source>
        <dbReference type="Proteomes" id="UP000231157"/>
    </source>
</evidence>